<accession>A0ABW1EFI4</accession>
<sequence>MTFDSLLHRLTVACAVAREAGMLQKRRFLNREAMIYKFKGPQDYLTATDGEVEKLIRERLLEAFPNDTVLGEEEGGKVSDATWVVDPIDGTSNFARGIAHFCVSIAFVDKGEAAIGVIYQPMLDELFAAAKGHGATLNGEPIHVSKTAKLEQSLLEVGRAARQPQAGYLAMLDKVMATGAGIRGAGSGALAVANVAAGRVDGCYETHMYSWDCLAGLVMVKEAGGRINDFLAGDGLTKGNLIFAAAPGIAEELASVVSVSLSN</sequence>
<gene>
    <name evidence="7" type="ORF">ACFPT7_09845</name>
</gene>
<comment type="cofactor">
    <cofactor evidence="2 6">
        <name>Mg(2+)</name>
        <dbReference type="ChEBI" id="CHEBI:18420"/>
    </cofactor>
</comment>
<dbReference type="RefSeq" id="WP_263336147.1">
    <property type="nucleotide sequence ID" value="NZ_JAGSYH010000003.1"/>
</dbReference>
<dbReference type="Pfam" id="PF00459">
    <property type="entry name" value="Inositol_P"/>
    <property type="match status" value="1"/>
</dbReference>
<organism evidence="7 8">
    <name type="scientific">Acidicapsa dinghuensis</name>
    <dbReference type="NCBI Taxonomy" id="2218256"/>
    <lineage>
        <taxon>Bacteria</taxon>
        <taxon>Pseudomonadati</taxon>
        <taxon>Acidobacteriota</taxon>
        <taxon>Terriglobia</taxon>
        <taxon>Terriglobales</taxon>
        <taxon>Acidobacteriaceae</taxon>
        <taxon>Acidicapsa</taxon>
    </lineage>
</organism>
<dbReference type="PRINTS" id="PR00377">
    <property type="entry name" value="IMPHPHTASES"/>
</dbReference>
<dbReference type="PRINTS" id="PR01959">
    <property type="entry name" value="SBIMPHPHTASE"/>
</dbReference>
<name>A0ABW1EFI4_9BACT</name>
<dbReference type="SUPFAM" id="SSF56655">
    <property type="entry name" value="Carbohydrate phosphatase"/>
    <property type="match status" value="1"/>
</dbReference>
<dbReference type="CDD" id="cd01639">
    <property type="entry name" value="IMPase"/>
    <property type="match status" value="1"/>
</dbReference>
<dbReference type="PROSITE" id="PS00629">
    <property type="entry name" value="IMP_1"/>
    <property type="match status" value="1"/>
</dbReference>
<dbReference type="InterPro" id="IPR033942">
    <property type="entry name" value="IMPase"/>
</dbReference>
<dbReference type="Proteomes" id="UP001596091">
    <property type="component" value="Unassembled WGS sequence"/>
</dbReference>
<comment type="caution">
    <text evidence="7">The sequence shown here is derived from an EMBL/GenBank/DDBJ whole genome shotgun (WGS) entry which is preliminary data.</text>
</comment>
<evidence type="ECO:0000313" key="7">
    <source>
        <dbReference type="EMBL" id="MFC5862592.1"/>
    </source>
</evidence>
<dbReference type="Gene3D" id="3.30.540.10">
    <property type="entry name" value="Fructose-1,6-Bisphosphatase, subunit A, domain 1"/>
    <property type="match status" value="1"/>
</dbReference>
<keyword evidence="4 6" id="KW-0378">Hydrolase</keyword>
<dbReference type="EMBL" id="JBHSPH010000002">
    <property type="protein sequence ID" value="MFC5862592.1"/>
    <property type="molecule type" value="Genomic_DNA"/>
</dbReference>
<dbReference type="Gene3D" id="3.40.190.80">
    <property type="match status" value="1"/>
</dbReference>
<keyword evidence="3 6" id="KW-0479">Metal-binding</keyword>
<dbReference type="PANTHER" id="PTHR20854:SF4">
    <property type="entry name" value="INOSITOL-1-MONOPHOSPHATASE-RELATED"/>
    <property type="match status" value="1"/>
</dbReference>
<comment type="catalytic activity">
    <reaction evidence="1 6">
        <text>a myo-inositol phosphate + H2O = myo-inositol + phosphate</text>
        <dbReference type="Rhea" id="RHEA:24056"/>
        <dbReference type="ChEBI" id="CHEBI:15377"/>
        <dbReference type="ChEBI" id="CHEBI:17268"/>
        <dbReference type="ChEBI" id="CHEBI:43474"/>
        <dbReference type="ChEBI" id="CHEBI:84139"/>
        <dbReference type="EC" id="3.1.3.25"/>
    </reaction>
</comment>
<proteinExistence type="inferred from homology"/>
<dbReference type="InterPro" id="IPR020583">
    <property type="entry name" value="Inositol_monoP_metal-BS"/>
</dbReference>
<comment type="similarity">
    <text evidence="6">Belongs to the inositol monophosphatase superfamily.</text>
</comment>
<reference evidence="8" key="1">
    <citation type="journal article" date="2019" name="Int. J. Syst. Evol. Microbiol.">
        <title>The Global Catalogue of Microorganisms (GCM) 10K type strain sequencing project: providing services to taxonomists for standard genome sequencing and annotation.</title>
        <authorList>
            <consortium name="The Broad Institute Genomics Platform"/>
            <consortium name="The Broad Institute Genome Sequencing Center for Infectious Disease"/>
            <person name="Wu L."/>
            <person name="Ma J."/>
        </authorList>
    </citation>
    <scope>NUCLEOTIDE SEQUENCE [LARGE SCALE GENOMIC DNA]</scope>
    <source>
        <strain evidence="8">JCM 4087</strain>
    </source>
</reference>
<dbReference type="EC" id="3.1.3.25" evidence="6"/>
<keyword evidence="5 6" id="KW-0460">Magnesium</keyword>
<protein>
    <recommendedName>
        <fullName evidence="6">Inositol-1-monophosphatase</fullName>
        <ecNumber evidence="6">3.1.3.25</ecNumber>
    </recommendedName>
</protein>
<dbReference type="InterPro" id="IPR000760">
    <property type="entry name" value="Inositol_monophosphatase-like"/>
</dbReference>
<evidence type="ECO:0000256" key="4">
    <source>
        <dbReference type="ARBA" id="ARBA00022801"/>
    </source>
</evidence>
<evidence type="ECO:0000256" key="5">
    <source>
        <dbReference type="ARBA" id="ARBA00022842"/>
    </source>
</evidence>
<dbReference type="InterPro" id="IPR022337">
    <property type="entry name" value="Inositol_monophosphatase_SuhB"/>
</dbReference>
<keyword evidence="8" id="KW-1185">Reference proteome</keyword>
<evidence type="ECO:0000256" key="2">
    <source>
        <dbReference type="ARBA" id="ARBA00001946"/>
    </source>
</evidence>
<evidence type="ECO:0000256" key="1">
    <source>
        <dbReference type="ARBA" id="ARBA00001033"/>
    </source>
</evidence>
<evidence type="ECO:0000313" key="8">
    <source>
        <dbReference type="Proteomes" id="UP001596091"/>
    </source>
</evidence>
<dbReference type="PANTHER" id="PTHR20854">
    <property type="entry name" value="INOSITOL MONOPHOSPHATASE"/>
    <property type="match status" value="1"/>
</dbReference>
<evidence type="ECO:0000256" key="3">
    <source>
        <dbReference type="ARBA" id="ARBA00022723"/>
    </source>
</evidence>
<evidence type="ECO:0000256" key="6">
    <source>
        <dbReference type="RuleBase" id="RU364068"/>
    </source>
</evidence>